<feature type="non-terminal residue" evidence="13">
    <location>
        <position position="580"/>
    </location>
</feature>
<dbReference type="OrthoDB" id="190098at2759"/>
<feature type="domain" description="Radical SAM core" evidence="12">
    <location>
        <begin position="221"/>
        <end position="474"/>
    </location>
</feature>
<feature type="domain" description="MTTase N-terminal" evidence="11">
    <location>
        <begin position="74"/>
        <end position="197"/>
    </location>
</feature>
<keyword evidence="5" id="KW-0479">Metal-binding</keyword>
<dbReference type="Gene3D" id="3.80.30.20">
    <property type="entry name" value="tm_1862 like domain"/>
    <property type="match status" value="1"/>
</dbReference>
<name>A0A8J9UK93_9NEOP</name>
<evidence type="ECO:0000256" key="8">
    <source>
        <dbReference type="ARBA" id="ARBA00053923"/>
    </source>
</evidence>
<dbReference type="GO" id="GO:0060255">
    <property type="term" value="P:regulation of macromolecule metabolic process"/>
    <property type="evidence" value="ECO:0007669"/>
    <property type="project" value="UniProtKB-ARBA"/>
</dbReference>
<dbReference type="GO" id="GO:0080090">
    <property type="term" value="P:regulation of primary metabolic process"/>
    <property type="evidence" value="ECO:0007669"/>
    <property type="project" value="UniProtKB-ARBA"/>
</dbReference>
<evidence type="ECO:0000313" key="13">
    <source>
        <dbReference type="EMBL" id="CAH0720574.1"/>
    </source>
</evidence>
<gene>
    <name evidence="13" type="ORF">BINO364_LOCUS6787</name>
</gene>
<dbReference type="InterPro" id="IPR005839">
    <property type="entry name" value="Methylthiotransferase"/>
</dbReference>
<evidence type="ECO:0000313" key="14">
    <source>
        <dbReference type="Proteomes" id="UP000838878"/>
    </source>
</evidence>
<dbReference type="SFLD" id="SFLDG01082">
    <property type="entry name" value="B12-binding_domain_containing"/>
    <property type="match status" value="1"/>
</dbReference>
<protein>
    <recommendedName>
        <fullName evidence="9">CDK5RAP1-like protein</fullName>
    </recommendedName>
</protein>
<dbReference type="GO" id="GO:0005829">
    <property type="term" value="C:cytosol"/>
    <property type="evidence" value="ECO:0007669"/>
    <property type="project" value="TreeGrafter"/>
</dbReference>
<dbReference type="NCBIfam" id="TIGR00089">
    <property type="entry name" value="MiaB/RimO family radical SAM methylthiotransferase"/>
    <property type="match status" value="1"/>
</dbReference>
<dbReference type="PROSITE" id="PS51918">
    <property type="entry name" value="RADICAL_SAM"/>
    <property type="match status" value="1"/>
</dbReference>
<evidence type="ECO:0000256" key="4">
    <source>
        <dbReference type="ARBA" id="ARBA00022691"/>
    </source>
</evidence>
<evidence type="ECO:0000256" key="3">
    <source>
        <dbReference type="ARBA" id="ARBA00022485"/>
    </source>
</evidence>
<evidence type="ECO:0000256" key="6">
    <source>
        <dbReference type="ARBA" id="ARBA00023004"/>
    </source>
</evidence>
<evidence type="ECO:0000259" key="10">
    <source>
        <dbReference type="PROSITE" id="PS50926"/>
    </source>
</evidence>
<organism evidence="13 14">
    <name type="scientific">Brenthis ino</name>
    <name type="common">lesser marbled fritillary</name>
    <dbReference type="NCBI Taxonomy" id="405034"/>
    <lineage>
        <taxon>Eukaryota</taxon>
        <taxon>Metazoa</taxon>
        <taxon>Ecdysozoa</taxon>
        <taxon>Arthropoda</taxon>
        <taxon>Hexapoda</taxon>
        <taxon>Insecta</taxon>
        <taxon>Pterygota</taxon>
        <taxon>Neoptera</taxon>
        <taxon>Endopterygota</taxon>
        <taxon>Lepidoptera</taxon>
        <taxon>Glossata</taxon>
        <taxon>Ditrysia</taxon>
        <taxon>Papilionoidea</taxon>
        <taxon>Nymphalidae</taxon>
        <taxon>Heliconiinae</taxon>
        <taxon>Argynnini</taxon>
        <taxon>Brenthis</taxon>
    </lineage>
</organism>
<dbReference type="GO" id="GO:0035597">
    <property type="term" value="F:tRNA-2-methylthio-N(6)-dimethylallyladenosine(37) synthase activity"/>
    <property type="evidence" value="ECO:0007669"/>
    <property type="project" value="TreeGrafter"/>
</dbReference>
<dbReference type="InterPro" id="IPR006463">
    <property type="entry name" value="MiaB_methiolase"/>
</dbReference>
<dbReference type="InterPro" id="IPR002792">
    <property type="entry name" value="TRAM_dom"/>
</dbReference>
<keyword evidence="6" id="KW-0408">Iron</keyword>
<comment type="function">
    <text evidence="8">Potential regulator of CDK5 activity.</text>
</comment>
<comment type="similarity">
    <text evidence="2">Belongs to the methylthiotransferase family. MiaB subfamily.</text>
</comment>
<dbReference type="SFLD" id="SFLDG01061">
    <property type="entry name" value="methylthiotransferase"/>
    <property type="match status" value="1"/>
</dbReference>
<dbReference type="InterPro" id="IPR013848">
    <property type="entry name" value="Methylthiotransferase_N"/>
</dbReference>
<dbReference type="InterPro" id="IPR006638">
    <property type="entry name" value="Elp3/MiaA/NifB-like_rSAM"/>
</dbReference>
<feature type="domain" description="TRAM" evidence="10">
    <location>
        <begin position="476"/>
        <end position="547"/>
    </location>
</feature>
<dbReference type="PROSITE" id="PS50926">
    <property type="entry name" value="TRAM"/>
    <property type="match status" value="1"/>
</dbReference>
<dbReference type="GO" id="GO:0005739">
    <property type="term" value="C:mitochondrion"/>
    <property type="evidence" value="ECO:0007669"/>
    <property type="project" value="TreeGrafter"/>
</dbReference>
<reference evidence="13" key="1">
    <citation type="submission" date="2021-12" db="EMBL/GenBank/DDBJ databases">
        <authorList>
            <person name="Martin H S."/>
        </authorList>
    </citation>
    <scope>NUCLEOTIDE SEQUENCE</scope>
</reference>
<dbReference type="InterPro" id="IPR007197">
    <property type="entry name" value="rSAM"/>
</dbReference>
<accession>A0A8J9UK93</accession>
<dbReference type="EMBL" id="OV170222">
    <property type="protein sequence ID" value="CAH0720574.1"/>
    <property type="molecule type" value="Genomic_DNA"/>
</dbReference>
<dbReference type="Gene3D" id="3.40.50.12160">
    <property type="entry name" value="Methylthiotransferase, N-terminal domain"/>
    <property type="match status" value="1"/>
</dbReference>
<dbReference type="PANTHER" id="PTHR43020">
    <property type="entry name" value="CDK5 REGULATORY SUBUNIT-ASSOCIATED PROTEIN 1"/>
    <property type="match status" value="1"/>
</dbReference>
<evidence type="ECO:0000256" key="9">
    <source>
        <dbReference type="ARBA" id="ARBA00074452"/>
    </source>
</evidence>
<evidence type="ECO:0000256" key="1">
    <source>
        <dbReference type="ARBA" id="ARBA00001966"/>
    </source>
</evidence>
<dbReference type="SFLD" id="SFLDF00413">
    <property type="entry name" value="CDK5RAP1"/>
    <property type="match status" value="1"/>
</dbReference>
<dbReference type="InterPro" id="IPR038135">
    <property type="entry name" value="Methylthiotransferase_N_sf"/>
</dbReference>
<evidence type="ECO:0000256" key="2">
    <source>
        <dbReference type="ARBA" id="ARBA00009815"/>
    </source>
</evidence>
<sequence length="580" mass="66428">MLFLRNGKHLLRYVSSPHKCRCKSNTAFSAMKNKIKHGPGLKDFIIDSAGPTDVITHKPHIPYLPDNIQNTSKRKVYFDVYGCQMNLNDTEIVWSILKNEGYEKTEVEEEADIFLVMTCAIREGAETKIWHRLDHLRGFKNRRAFSKNRQNPVKIGILGCMAERLKEKLIEKEKAVDVVAGPDSYRDLPRLLAVTENGQTAVNVLLSLDETYADVVPVRLNQGSVSAFISIMRGCDNMCTYCIVPFTRGRERSRPISSIVDEVKHLSENGVKEVTLLGQNVNSYRDVSENTEKFDTKLAEGFKTVYKHKKGGLRFADLLDKVSSVDPEMRIRFTAAHPKDFPDEVLRVISERRNICKMLHLPAQSGASSVLQRMRRGYSRDAYLHLVERVRAVVPGVGLSTDIICGFCGETDEEFEETMSLMELVDYNVAFLFPYSMREKTAAYRRYKDDVPEHVKKERHFRLIQLYRKKCQKLNDQEIGSIHLVLVEGFVQKTGQILGRNEFYIKVVFDQMEIPCGEGRRQVKPGDYVSVKIESARCSVLSGTPLCHTSIAEFYKDFDWADRHNLKMLDDNDRKYNLNG</sequence>
<dbReference type="PROSITE" id="PS01278">
    <property type="entry name" value="MTTASE_RADICAL"/>
    <property type="match status" value="1"/>
</dbReference>
<dbReference type="FunFam" id="3.80.30.20:FF:000003">
    <property type="entry name" value="CDK5 regulatory subunit-associated protein 1"/>
    <property type="match status" value="1"/>
</dbReference>
<dbReference type="GO" id="GO:0046872">
    <property type="term" value="F:metal ion binding"/>
    <property type="evidence" value="ECO:0007669"/>
    <property type="project" value="UniProtKB-KW"/>
</dbReference>
<dbReference type="PROSITE" id="PS51449">
    <property type="entry name" value="MTTASE_N"/>
    <property type="match status" value="1"/>
</dbReference>
<evidence type="ECO:0000259" key="11">
    <source>
        <dbReference type="PROSITE" id="PS51449"/>
    </source>
</evidence>
<dbReference type="AlphaFoldDB" id="A0A8J9UK93"/>
<dbReference type="GO" id="GO:0051539">
    <property type="term" value="F:4 iron, 4 sulfur cluster binding"/>
    <property type="evidence" value="ECO:0007669"/>
    <property type="project" value="UniProtKB-KW"/>
</dbReference>
<dbReference type="InterPro" id="IPR023404">
    <property type="entry name" value="rSAM_horseshoe"/>
</dbReference>
<dbReference type="CDD" id="cd01335">
    <property type="entry name" value="Radical_SAM"/>
    <property type="match status" value="1"/>
</dbReference>
<keyword evidence="4" id="KW-0949">S-adenosyl-L-methionine</keyword>
<evidence type="ECO:0000256" key="5">
    <source>
        <dbReference type="ARBA" id="ARBA00022723"/>
    </source>
</evidence>
<dbReference type="InterPro" id="IPR058240">
    <property type="entry name" value="rSAM_sf"/>
</dbReference>
<dbReference type="NCBIfam" id="TIGR01574">
    <property type="entry name" value="miaB-methiolase"/>
    <property type="match status" value="1"/>
</dbReference>
<keyword evidence="7" id="KW-0411">Iron-sulfur</keyword>
<keyword evidence="14" id="KW-1185">Reference proteome</keyword>
<dbReference type="FunFam" id="3.40.50.12160:FF:000003">
    <property type="entry name" value="CDK5 regulatory subunit-associated protein 1"/>
    <property type="match status" value="1"/>
</dbReference>
<dbReference type="SMART" id="SM00729">
    <property type="entry name" value="Elp3"/>
    <property type="match status" value="1"/>
</dbReference>
<evidence type="ECO:0000256" key="7">
    <source>
        <dbReference type="ARBA" id="ARBA00023014"/>
    </source>
</evidence>
<comment type="cofactor">
    <cofactor evidence="1">
        <name>[4Fe-4S] cluster</name>
        <dbReference type="ChEBI" id="CHEBI:49883"/>
    </cofactor>
</comment>
<dbReference type="SFLD" id="SFLDF00273">
    <property type="entry name" value="(dimethylallyl)adenosine_tRNA"/>
    <property type="match status" value="1"/>
</dbReference>
<dbReference type="SFLD" id="SFLDS00029">
    <property type="entry name" value="Radical_SAM"/>
    <property type="match status" value="1"/>
</dbReference>
<dbReference type="Proteomes" id="UP000838878">
    <property type="component" value="Chromosome 2"/>
</dbReference>
<dbReference type="Pfam" id="PF04055">
    <property type="entry name" value="Radical_SAM"/>
    <property type="match status" value="1"/>
</dbReference>
<dbReference type="Pfam" id="PF00919">
    <property type="entry name" value="UPF0004"/>
    <property type="match status" value="1"/>
</dbReference>
<dbReference type="SUPFAM" id="SSF102114">
    <property type="entry name" value="Radical SAM enzymes"/>
    <property type="match status" value="1"/>
</dbReference>
<keyword evidence="3" id="KW-0004">4Fe-4S</keyword>
<dbReference type="PANTHER" id="PTHR43020:SF2">
    <property type="entry name" value="MITOCHONDRIAL TRNA METHYLTHIOTRANSFERASE CDK5RAP1"/>
    <property type="match status" value="1"/>
</dbReference>
<dbReference type="InterPro" id="IPR020612">
    <property type="entry name" value="Methylthiotransferase_CS"/>
</dbReference>
<proteinExistence type="inferred from homology"/>
<evidence type="ECO:0000259" key="12">
    <source>
        <dbReference type="PROSITE" id="PS51918"/>
    </source>
</evidence>